<organism evidence="3 4">
    <name type="scientific">Steccherinum ochraceum</name>
    <dbReference type="NCBI Taxonomy" id="92696"/>
    <lineage>
        <taxon>Eukaryota</taxon>
        <taxon>Fungi</taxon>
        <taxon>Dikarya</taxon>
        <taxon>Basidiomycota</taxon>
        <taxon>Agaricomycotina</taxon>
        <taxon>Agaricomycetes</taxon>
        <taxon>Polyporales</taxon>
        <taxon>Steccherinaceae</taxon>
        <taxon>Steccherinum</taxon>
    </lineage>
</organism>
<evidence type="ECO:0000313" key="3">
    <source>
        <dbReference type="EMBL" id="TCD69430.1"/>
    </source>
</evidence>
<feature type="non-terminal residue" evidence="3">
    <location>
        <position position="234"/>
    </location>
</feature>
<accession>A0A4R0RL37</accession>
<name>A0A4R0RL37_9APHY</name>
<sequence length="234" mass="25802">MRILLKMVLVACSMVTSRLRAHDPGTEGTAPAGNHPDNMEDTSLKASVTHLRQLPISAKPANYEAVKAVTEARRIVWGGRQILFNLPQTYLLYYDNTPEADPEAEVDNTALTLYQPLVPFIAKDPDYAAADTAGLEELALVLYRPLSKSSVTRFYITPDGIAFEFVDGLVVGRRPRRSKKQRSRVFKADTLALVLYDPRKSRAADSRKFYGTPAGIVHAVVESPSDTTGLDDLP</sequence>
<evidence type="ECO:0000256" key="1">
    <source>
        <dbReference type="SAM" id="MobiDB-lite"/>
    </source>
</evidence>
<gene>
    <name evidence="3" type="ORF">EIP91_007555</name>
</gene>
<reference evidence="3 4" key="1">
    <citation type="submission" date="2018-11" db="EMBL/GenBank/DDBJ databases">
        <title>Genome assembly of Steccherinum ochraceum LE-BIN_3174, the white-rot fungus of the Steccherinaceae family (The Residual Polyporoid clade, Polyporales, Basidiomycota).</title>
        <authorList>
            <person name="Fedorova T.V."/>
            <person name="Glazunova O.A."/>
            <person name="Landesman E.O."/>
            <person name="Moiseenko K.V."/>
            <person name="Psurtseva N.V."/>
            <person name="Savinova O.S."/>
            <person name="Shakhova N.V."/>
            <person name="Tyazhelova T.V."/>
            <person name="Vasina D.V."/>
        </authorList>
    </citation>
    <scope>NUCLEOTIDE SEQUENCE [LARGE SCALE GENOMIC DNA]</scope>
    <source>
        <strain evidence="3 4">LE-BIN_3174</strain>
    </source>
</reference>
<feature type="region of interest" description="Disordered" evidence="1">
    <location>
        <begin position="21"/>
        <end position="41"/>
    </location>
</feature>
<protein>
    <submittedName>
        <fullName evidence="3">Uncharacterized protein</fullName>
    </submittedName>
</protein>
<proteinExistence type="predicted"/>
<evidence type="ECO:0000256" key="2">
    <source>
        <dbReference type="SAM" id="SignalP"/>
    </source>
</evidence>
<dbReference type="AlphaFoldDB" id="A0A4R0RL37"/>
<feature type="signal peptide" evidence="2">
    <location>
        <begin position="1"/>
        <end position="21"/>
    </location>
</feature>
<keyword evidence="2" id="KW-0732">Signal</keyword>
<feature type="chain" id="PRO_5020267994" evidence="2">
    <location>
        <begin position="22"/>
        <end position="234"/>
    </location>
</feature>
<comment type="caution">
    <text evidence="3">The sequence shown here is derived from an EMBL/GenBank/DDBJ whole genome shotgun (WGS) entry which is preliminary data.</text>
</comment>
<dbReference type="Proteomes" id="UP000292702">
    <property type="component" value="Unassembled WGS sequence"/>
</dbReference>
<evidence type="ECO:0000313" key="4">
    <source>
        <dbReference type="Proteomes" id="UP000292702"/>
    </source>
</evidence>
<keyword evidence="4" id="KW-1185">Reference proteome</keyword>
<dbReference type="EMBL" id="RWJN01000041">
    <property type="protein sequence ID" value="TCD69430.1"/>
    <property type="molecule type" value="Genomic_DNA"/>
</dbReference>